<keyword evidence="2" id="KW-1185">Reference proteome</keyword>
<dbReference type="Proteomes" id="UP001596044">
    <property type="component" value="Unassembled WGS sequence"/>
</dbReference>
<name>A0ABW0K706_9BACL</name>
<comment type="caution">
    <text evidence="1">The sequence shown here is derived from an EMBL/GenBank/DDBJ whole genome shotgun (WGS) entry which is preliminary data.</text>
</comment>
<proteinExistence type="predicted"/>
<gene>
    <name evidence="1" type="ORF">ACFPOG_12575</name>
</gene>
<dbReference type="RefSeq" id="WP_377524696.1">
    <property type="nucleotide sequence ID" value="NZ_JBHSMJ010000017.1"/>
</dbReference>
<protein>
    <submittedName>
        <fullName evidence="1">Uncharacterized protein</fullName>
    </submittedName>
</protein>
<organism evidence="1 2">
    <name type="scientific">Paenibacillus aestuarii</name>
    <dbReference type="NCBI Taxonomy" id="516965"/>
    <lineage>
        <taxon>Bacteria</taxon>
        <taxon>Bacillati</taxon>
        <taxon>Bacillota</taxon>
        <taxon>Bacilli</taxon>
        <taxon>Bacillales</taxon>
        <taxon>Paenibacillaceae</taxon>
        <taxon>Paenibacillus</taxon>
    </lineage>
</organism>
<sequence length="345" mass="40375">MSNISKPLVIADYFNGAGEMAWAWWHEHHCRLAVIGDNTISPKRGMIKEIARVIHERDMESVYWITGEDVPSIGEVINIDAIPWVEQYPDPPKEVEDRNIFISNRNFFSAAFLRLLAKIKGVFRQDLMPPSTYRSHLEGPVSGHLRTIEGLVDGAKKEFLREQFKALESVNWFKTREEGRKYYIDKNGSLYEQALSFLMAVWSFWAHTAKCDDPQQFMLIIEPPKALLMYDTDKDIQEIVTEALRIMNYLTEVTTTSILLSSETLHPAPEQNFRYKLFFQTNDSDIDMWHKDVQMKIRKPELYAAWRDGMNDAGMWEDAASGERLFAFFRYKNIEFWDDFDKEED</sequence>
<dbReference type="EMBL" id="JBHSMJ010000017">
    <property type="protein sequence ID" value="MFC5449099.1"/>
    <property type="molecule type" value="Genomic_DNA"/>
</dbReference>
<accession>A0ABW0K706</accession>
<evidence type="ECO:0000313" key="2">
    <source>
        <dbReference type="Proteomes" id="UP001596044"/>
    </source>
</evidence>
<evidence type="ECO:0000313" key="1">
    <source>
        <dbReference type="EMBL" id="MFC5449099.1"/>
    </source>
</evidence>
<reference evidence="2" key="1">
    <citation type="journal article" date="2019" name="Int. J. Syst. Evol. Microbiol.">
        <title>The Global Catalogue of Microorganisms (GCM) 10K type strain sequencing project: providing services to taxonomists for standard genome sequencing and annotation.</title>
        <authorList>
            <consortium name="The Broad Institute Genomics Platform"/>
            <consortium name="The Broad Institute Genome Sequencing Center for Infectious Disease"/>
            <person name="Wu L."/>
            <person name="Ma J."/>
        </authorList>
    </citation>
    <scope>NUCLEOTIDE SEQUENCE [LARGE SCALE GENOMIC DNA]</scope>
    <source>
        <strain evidence="2">KACC 11904</strain>
    </source>
</reference>